<keyword evidence="3" id="KW-1185">Reference proteome</keyword>
<dbReference type="Proteomes" id="UP000836841">
    <property type="component" value="Chromosome 4"/>
</dbReference>
<dbReference type="InterPro" id="IPR019557">
    <property type="entry name" value="AminoTfrase-like_pln_mobile"/>
</dbReference>
<gene>
    <name evidence="2" type="ORF">TAV2_LOCUS12511</name>
</gene>
<sequence length="421" mass="47885">MTLASLSLSFHRSRLTPPQIHKPKKGFCDAFPFPIQCMDLIANILLTLLLANRTDHFWNLFSGTTGEQKKNSDTAMCLDKFNSWKVDLRVSRLIENGISIVDFGLQDVLYITGLPIDGEQVSGPESSDVVGTITNYLKISEEAVEGLFGKSTSSESYSIFPGYLQTLFENDLEPYFMAYLLFLLGTVVIPNKTKGISPMFLPLLQKDEVNKYVWGAALLAFLKDSLYTWKNDFIGSKTTALCGFSYALQVFALERFPVFPTEASLTSKPSTFPIMLEWANINWQPYSKVELPEEYASQSRMVFAHVPWICFNTATNNFYGASIKQLGLEKSDILLGDKVLGSVSKKKGKPCKISRHKDKNWRDRNKYYTQVNLQWTNRDQYLVYQPHNEKSEVVSGARRWCIPSYWSGQVYINHIQKLVAQ</sequence>
<dbReference type="Pfam" id="PF10536">
    <property type="entry name" value="PMD"/>
    <property type="match status" value="1"/>
</dbReference>
<proteinExistence type="predicted"/>
<feature type="domain" description="Aminotransferase-like plant mobile" evidence="1">
    <location>
        <begin position="105"/>
        <end position="317"/>
    </location>
</feature>
<dbReference type="GO" id="GO:0010073">
    <property type="term" value="P:meristem maintenance"/>
    <property type="evidence" value="ECO:0007669"/>
    <property type="project" value="InterPro"/>
</dbReference>
<protein>
    <recommendedName>
        <fullName evidence="1">Aminotransferase-like plant mobile domain-containing protein</fullName>
    </recommendedName>
</protein>
<evidence type="ECO:0000313" key="2">
    <source>
        <dbReference type="EMBL" id="CAH2061261.1"/>
    </source>
</evidence>
<evidence type="ECO:0000259" key="1">
    <source>
        <dbReference type="Pfam" id="PF10536"/>
    </source>
</evidence>
<name>A0AAU9SBC7_THLAR</name>
<reference evidence="2 3" key="1">
    <citation type="submission" date="2022-03" db="EMBL/GenBank/DDBJ databases">
        <authorList>
            <person name="Nunn A."/>
            <person name="Chopra R."/>
            <person name="Nunn A."/>
            <person name="Contreras Garrido A."/>
        </authorList>
    </citation>
    <scope>NUCLEOTIDE SEQUENCE [LARGE SCALE GENOMIC DNA]</scope>
</reference>
<evidence type="ECO:0000313" key="3">
    <source>
        <dbReference type="Proteomes" id="UP000836841"/>
    </source>
</evidence>
<accession>A0AAU9SBC7</accession>
<dbReference type="AlphaFoldDB" id="A0AAU9SBC7"/>
<organism evidence="2 3">
    <name type="scientific">Thlaspi arvense</name>
    <name type="common">Field penny-cress</name>
    <dbReference type="NCBI Taxonomy" id="13288"/>
    <lineage>
        <taxon>Eukaryota</taxon>
        <taxon>Viridiplantae</taxon>
        <taxon>Streptophyta</taxon>
        <taxon>Embryophyta</taxon>
        <taxon>Tracheophyta</taxon>
        <taxon>Spermatophyta</taxon>
        <taxon>Magnoliopsida</taxon>
        <taxon>eudicotyledons</taxon>
        <taxon>Gunneridae</taxon>
        <taxon>Pentapetalae</taxon>
        <taxon>rosids</taxon>
        <taxon>malvids</taxon>
        <taxon>Brassicales</taxon>
        <taxon>Brassicaceae</taxon>
        <taxon>Thlaspideae</taxon>
        <taxon>Thlaspi</taxon>
    </lineage>
</organism>
<dbReference type="InterPro" id="IPR044824">
    <property type="entry name" value="MAIN-like"/>
</dbReference>
<dbReference type="PANTHER" id="PTHR46033">
    <property type="entry name" value="PROTEIN MAIN-LIKE 2"/>
    <property type="match status" value="1"/>
</dbReference>
<dbReference type="PANTHER" id="PTHR46033:SF17">
    <property type="entry name" value="AMINOTRANSFERASE-LIKE PLANT MOBILE DOMAIN-CONTAINING PROTEIN"/>
    <property type="match status" value="1"/>
</dbReference>
<dbReference type="EMBL" id="OU466860">
    <property type="protein sequence ID" value="CAH2061261.1"/>
    <property type="molecule type" value="Genomic_DNA"/>
</dbReference>